<dbReference type="GeneID" id="4703922"/>
<evidence type="ECO:0000259" key="2">
    <source>
        <dbReference type="Pfam" id="PF01408"/>
    </source>
</evidence>
<organism evidence="3 4">
    <name type="scientific">Aspergillus clavatus (strain ATCC 1007 / CBS 513.65 / DSM 816 / NCTC 3887 / NRRL 1 / QM 1276 / 107)</name>
    <dbReference type="NCBI Taxonomy" id="344612"/>
    <lineage>
        <taxon>Eukaryota</taxon>
        <taxon>Fungi</taxon>
        <taxon>Dikarya</taxon>
        <taxon>Ascomycota</taxon>
        <taxon>Pezizomycotina</taxon>
        <taxon>Eurotiomycetes</taxon>
        <taxon>Eurotiomycetidae</taxon>
        <taxon>Eurotiales</taxon>
        <taxon>Aspergillaceae</taxon>
        <taxon>Aspergillus</taxon>
        <taxon>Aspergillus subgen. Fumigati</taxon>
    </lineage>
</organism>
<dbReference type="KEGG" id="act:ACLA_049410"/>
<dbReference type="GO" id="GO:0005737">
    <property type="term" value="C:cytoplasm"/>
    <property type="evidence" value="ECO:0007669"/>
    <property type="project" value="TreeGrafter"/>
</dbReference>
<feature type="region of interest" description="Disordered" evidence="1">
    <location>
        <begin position="162"/>
        <end position="182"/>
    </location>
</feature>
<dbReference type="EMBL" id="DS027054">
    <property type="protein sequence ID" value="EAW10469.1"/>
    <property type="molecule type" value="Genomic_DNA"/>
</dbReference>
<feature type="domain" description="Gfo/Idh/MocA-like oxidoreductase N-terminal" evidence="2">
    <location>
        <begin position="6"/>
        <end position="116"/>
    </location>
</feature>
<dbReference type="Gene3D" id="3.30.360.10">
    <property type="entry name" value="Dihydrodipicolinate Reductase, domain 2"/>
    <property type="match status" value="1"/>
</dbReference>
<dbReference type="PANTHER" id="PTHR42840">
    <property type="entry name" value="NAD(P)-BINDING ROSSMANN-FOLD SUPERFAMILY PROTEIN-RELATED"/>
    <property type="match status" value="1"/>
</dbReference>
<dbReference type="OrthoDB" id="64915at2759"/>
<name>A1CHW4_ASPCL</name>
<dbReference type="GO" id="GO:0006740">
    <property type="term" value="P:NADPH regeneration"/>
    <property type="evidence" value="ECO:0007669"/>
    <property type="project" value="TreeGrafter"/>
</dbReference>
<proteinExistence type="predicted"/>
<protein>
    <submittedName>
        <fullName evidence="3">NAD binding Rossmann fold oxidoreductase, putative</fullName>
    </submittedName>
</protein>
<dbReference type="eggNOG" id="ENOG502SI4G">
    <property type="taxonomic scope" value="Eukaryota"/>
</dbReference>
<dbReference type="GO" id="GO:0016491">
    <property type="term" value="F:oxidoreductase activity"/>
    <property type="evidence" value="ECO:0007669"/>
    <property type="project" value="TreeGrafter"/>
</dbReference>
<dbReference type="VEuPathDB" id="FungiDB:ACLA_049410"/>
<dbReference type="HOGENOM" id="CLU_028866_0_0_1"/>
<dbReference type="OMA" id="PNEYHET"/>
<dbReference type="Proteomes" id="UP000006701">
    <property type="component" value="Unassembled WGS sequence"/>
</dbReference>
<dbReference type="AlphaFoldDB" id="A1CHW4"/>
<dbReference type="STRING" id="344612.A1CHW4"/>
<dbReference type="RefSeq" id="XP_001271895.1">
    <property type="nucleotide sequence ID" value="XM_001271894.1"/>
</dbReference>
<keyword evidence="4" id="KW-1185">Reference proteome</keyword>
<dbReference type="InterPro" id="IPR036291">
    <property type="entry name" value="NAD(P)-bd_dom_sf"/>
</dbReference>
<evidence type="ECO:0000256" key="1">
    <source>
        <dbReference type="SAM" id="MobiDB-lite"/>
    </source>
</evidence>
<dbReference type="PANTHER" id="PTHR42840:SF7">
    <property type="entry name" value="BINDING ROSSMANN FOLD OXIDOREDUCTASE, PUTATIVE (AFU_ORTHOLOGUE AFUA_4G10190)-RELATED"/>
    <property type="match status" value="1"/>
</dbReference>
<dbReference type="GO" id="GO:0000166">
    <property type="term" value="F:nucleotide binding"/>
    <property type="evidence" value="ECO:0007669"/>
    <property type="project" value="InterPro"/>
</dbReference>
<evidence type="ECO:0000313" key="4">
    <source>
        <dbReference type="Proteomes" id="UP000006701"/>
    </source>
</evidence>
<reference evidence="3 4" key="1">
    <citation type="journal article" date="2008" name="PLoS Genet.">
        <title>Genomic islands in the pathogenic filamentous fungus Aspergillus fumigatus.</title>
        <authorList>
            <person name="Fedorova N.D."/>
            <person name="Khaldi N."/>
            <person name="Joardar V.S."/>
            <person name="Maiti R."/>
            <person name="Amedeo P."/>
            <person name="Anderson M.J."/>
            <person name="Crabtree J."/>
            <person name="Silva J.C."/>
            <person name="Badger J.H."/>
            <person name="Albarraq A."/>
            <person name="Angiuoli S."/>
            <person name="Bussey H."/>
            <person name="Bowyer P."/>
            <person name="Cotty P.J."/>
            <person name="Dyer P.S."/>
            <person name="Egan A."/>
            <person name="Galens K."/>
            <person name="Fraser-Liggett C.M."/>
            <person name="Haas B.J."/>
            <person name="Inman J.M."/>
            <person name="Kent R."/>
            <person name="Lemieux S."/>
            <person name="Malavazi I."/>
            <person name="Orvis J."/>
            <person name="Roemer T."/>
            <person name="Ronning C.M."/>
            <person name="Sundaram J.P."/>
            <person name="Sutton G."/>
            <person name="Turner G."/>
            <person name="Venter J.C."/>
            <person name="White O.R."/>
            <person name="Whitty B.R."/>
            <person name="Youngman P."/>
            <person name="Wolfe K.H."/>
            <person name="Goldman G.H."/>
            <person name="Wortman J.R."/>
            <person name="Jiang B."/>
            <person name="Denning D.W."/>
            <person name="Nierman W.C."/>
        </authorList>
    </citation>
    <scope>NUCLEOTIDE SEQUENCE [LARGE SCALE GENOMIC DNA]</scope>
    <source>
        <strain evidence="4">ATCC 1007 / CBS 513.65 / DSM 816 / NCTC 3887 / NRRL 1</strain>
    </source>
</reference>
<sequence length="375" mass="41333">MIPTLLRVGILGADSEAVRTIYLPILQSLNQYFAVTVLHSALSNATATDTPRITPSIDDVINDPSVTLILNFMPNEYHEAYTIAALEAGKHVMVETPLSLSIRSTRRILEAEKRAPDNAKVFVACARRHVPCLGLLKTELAALDRIYYARCRNIAGPHPAHPATAPLNRAAETETADAGPGAQQLRQSLLEEVFSGQELSAERVALCQFLASLGCHDLGLMRHALGAPDTISSISVNDPFYSAIFHYTGRAAGGGHPFTLVYETGTDSVPRCDAHLAIYGRTKTVSVYYDLPYARDWTMRVVVEERDERGELKVTESASSWEDGYREELKTLYAFVVEGKPVKTTAADGLEDLKLFRMMFEQYDRQCGTIRTPLG</sequence>
<accession>A1CHW4</accession>
<gene>
    <name evidence="3" type="ORF">ACLA_049410</name>
</gene>
<dbReference type="SUPFAM" id="SSF51735">
    <property type="entry name" value="NAD(P)-binding Rossmann-fold domains"/>
    <property type="match status" value="1"/>
</dbReference>
<dbReference type="Pfam" id="PF01408">
    <property type="entry name" value="GFO_IDH_MocA"/>
    <property type="match status" value="1"/>
</dbReference>
<evidence type="ECO:0000313" key="3">
    <source>
        <dbReference type="EMBL" id="EAW10469.1"/>
    </source>
</evidence>
<dbReference type="Gene3D" id="3.40.50.720">
    <property type="entry name" value="NAD(P)-binding Rossmann-like Domain"/>
    <property type="match status" value="1"/>
</dbReference>
<dbReference type="InterPro" id="IPR000683">
    <property type="entry name" value="Gfo/Idh/MocA-like_OxRdtase_N"/>
</dbReference>